<feature type="region of interest" description="Disordered" evidence="1">
    <location>
        <begin position="86"/>
        <end position="140"/>
    </location>
</feature>
<protein>
    <submittedName>
        <fullName evidence="2">Uncharacterized protein</fullName>
    </submittedName>
</protein>
<reference evidence="2" key="2">
    <citation type="submission" date="2022-01" db="EMBL/GenBank/DDBJ databases">
        <authorList>
            <person name="Yamashiro T."/>
            <person name="Shiraishi A."/>
            <person name="Satake H."/>
            <person name="Nakayama K."/>
        </authorList>
    </citation>
    <scope>NUCLEOTIDE SEQUENCE</scope>
</reference>
<dbReference type="PANTHER" id="PTHR46775">
    <property type="entry name" value="FLOCCULATION PROTEIN (DUF1296)"/>
    <property type="match status" value="1"/>
</dbReference>
<dbReference type="Proteomes" id="UP001151760">
    <property type="component" value="Unassembled WGS sequence"/>
</dbReference>
<dbReference type="PANTHER" id="PTHR46775:SF7">
    <property type="entry name" value="GBF-INTERACTING PROTEIN"/>
    <property type="match status" value="1"/>
</dbReference>
<accession>A0ABQ5FUE2</accession>
<evidence type="ECO:0000256" key="1">
    <source>
        <dbReference type="SAM" id="MobiDB-lite"/>
    </source>
</evidence>
<reference evidence="2" key="1">
    <citation type="journal article" date="2022" name="Int. J. Mol. Sci.">
        <title>Draft Genome of Tanacetum Coccineum: Genomic Comparison of Closely Related Tanacetum-Family Plants.</title>
        <authorList>
            <person name="Yamashiro T."/>
            <person name="Shiraishi A."/>
            <person name="Nakayama K."/>
            <person name="Satake H."/>
        </authorList>
    </citation>
    <scope>NUCLEOTIDE SEQUENCE</scope>
</reference>
<dbReference type="InterPro" id="IPR044277">
    <property type="entry name" value="GIP1"/>
</dbReference>
<keyword evidence="3" id="KW-1185">Reference proteome</keyword>
<organism evidence="2 3">
    <name type="scientific">Tanacetum coccineum</name>
    <dbReference type="NCBI Taxonomy" id="301880"/>
    <lineage>
        <taxon>Eukaryota</taxon>
        <taxon>Viridiplantae</taxon>
        <taxon>Streptophyta</taxon>
        <taxon>Embryophyta</taxon>
        <taxon>Tracheophyta</taxon>
        <taxon>Spermatophyta</taxon>
        <taxon>Magnoliopsida</taxon>
        <taxon>eudicotyledons</taxon>
        <taxon>Gunneridae</taxon>
        <taxon>Pentapetalae</taxon>
        <taxon>asterids</taxon>
        <taxon>campanulids</taxon>
        <taxon>Asterales</taxon>
        <taxon>Asteraceae</taxon>
        <taxon>Asteroideae</taxon>
        <taxon>Anthemideae</taxon>
        <taxon>Anthemidinae</taxon>
        <taxon>Tanacetum</taxon>
    </lineage>
</organism>
<sequence length="140" mass="16291">MLPVRPPLLLSSPITLPPSGVVQIPITPNRHLAFEEDYLLLLAYLPRNKALWSSELAKKRSQNKNFKDDLLRNPLLYDTFHEVKKKNDRRKYTSSDEFEEYGRGRSNQWRGPRNGERGNFYQSKVYNDAGGGRNVKSRKE</sequence>
<name>A0ABQ5FUE2_9ASTR</name>
<gene>
    <name evidence="2" type="ORF">Tco_1018476</name>
</gene>
<proteinExistence type="predicted"/>
<comment type="caution">
    <text evidence="2">The sequence shown here is derived from an EMBL/GenBank/DDBJ whole genome shotgun (WGS) entry which is preliminary data.</text>
</comment>
<dbReference type="EMBL" id="BQNB010017767">
    <property type="protein sequence ID" value="GJT66996.1"/>
    <property type="molecule type" value="Genomic_DNA"/>
</dbReference>
<evidence type="ECO:0000313" key="2">
    <source>
        <dbReference type="EMBL" id="GJT66996.1"/>
    </source>
</evidence>
<evidence type="ECO:0000313" key="3">
    <source>
        <dbReference type="Proteomes" id="UP001151760"/>
    </source>
</evidence>